<comment type="caution">
    <text evidence="3">The sequence shown here is derived from an EMBL/GenBank/DDBJ whole genome shotgun (WGS) entry which is preliminary data.</text>
</comment>
<keyword evidence="2" id="KW-0472">Membrane</keyword>
<dbReference type="EMBL" id="RCZA01000004">
    <property type="protein sequence ID" value="TPG84511.1"/>
    <property type="molecule type" value="Genomic_DNA"/>
</dbReference>
<proteinExistence type="predicted"/>
<feature type="region of interest" description="Disordered" evidence="1">
    <location>
        <begin position="58"/>
        <end position="101"/>
    </location>
</feature>
<dbReference type="AlphaFoldDB" id="A0A502IC87"/>
<evidence type="ECO:0000313" key="4">
    <source>
        <dbReference type="Proteomes" id="UP000320914"/>
    </source>
</evidence>
<reference evidence="3 4" key="1">
    <citation type="journal article" date="2019" name="Environ. Microbiol.">
        <title>Species interactions and distinct microbial communities in high Arctic permafrost affected cryosols are associated with the CH4 and CO2 gas fluxes.</title>
        <authorList>
            <person name="Altshuler I."/>
            <person name="Hamel J."/>
            <person name="Turney S."/>
            <person name="Magnuson E."/>
            <person name="Levesque R."/>
            <person name="Greer C."/>
            <person name="Whyte L.G."/>
        </authorList>
    </citation>
    <scope>NUCLEOTIDE SEQUENCE [LARGE SCALE GENOMIC DNA]</scope>
    <source>
        <strain evidence="3 4">OWC5</strain>
    </source>
</reference>
<gene>
    <name evidence="3" type="ORF">EAH74_10720</name>
</gene>
<evidence type="ECO:0000256" key="2">
    <source>
        <dbReference type="SAM" id="Phobius"/>
    </source>
</evidence>
<evidence type="ECO:0000313" key="3">
    <source>
        <dbReference type="EMBL" id="TPG84511.1"/>
    </source>
</evidence>
<organism evidence="3 4">
    <name type="scientific">Pseudomonas mandelii</name>
    <dbReference type="NCBI Taxonomy" id="75612"/>
    <lineage>
        <taxon>Bacteria</taxon>
        <taxon>Pseudomonadati</taxon>
        <taxon>Pseudomonadota</taxon>
        <taxon>Gammaproteobacteria</taxon>
        <taxon>Pseudomonadales</taxon>
        <taxon>Pseudomonadaceae</taxon>
        <taxon>Pseudomonas</taxon>
    </lineage>
</organism>
<accession>A0A502IC87</accession>
<keyword evidence="2" id="KW-1133">Transmembrane helix</keyword>
<feature type="transmembrane region" description="Helical" evidence="2">
    <location>
        <begin position="30"/>
        <end position="51"/>
    </location>
</feature>
<dbReference type="Proteomes" id="UP000320914">
    <property type="component" value="Unassembled WGS sequence"/>
</dbReference>
<name>A0A502IC87_9PSED</name>
<protein>
    <submittedName>
        <fullName evidence="3">Uncharacterized protein</fullName>
    </submittedName>
</protein>
<sequence length="119" mass="12677">MGASLLAKDVNDNACCLNERGVRTFFASRLAPTGTTAGLLILLWLWLLILICPVGRPSAGSAQWAPRQGCRGSRPRPWMADGGGPTEQDRSEGMPSPGEAPYVRGKSVWLLGAFPSDPP</sequence>
<keyword evidence="2" id="KW-0812">Transmembrane</keyword>
<evidence type="ECO:0000256" key="1">
    <source>
        <dbReference type="SAM" id="MobiDB-lite"/>
    </source>
</evidence>